<dbReference type="InterPro" id="IPR001036">
    <property type="entry name" value="Acrflvin-R"/>
</dbReference>
<keyword evidence="1" id="KW-0812">Transmembrane</keyword>
<keyword evidence="1" id="KW-1133">Transmembrane helix</keyword>
<dbReference type="Gene3D" id="3.30.70.1440">
    <property type="entry name" value="Multidrug efflux transporter AcrB pore domain"/>
    <property type="match status" value="1"/>
</dbReference>
<dbReference type="RefSeq" id="WP_066857162.1">
    <property type="nucleotide sequence ID" value="NZ_JXMS01000027.1"/>
</dbReference>
<dbReference type="EMBL" id="JXMS01000027">
    <property type="protein sequence ID" value="OBQ46260.1"/>
    <property type="molecule type" value="Genomic_DNA"/>
</dbReference>
<feature type="transmembrane region" description="Helical" evidence="1">
    <location>
        <begin position="881"/>
        <end position="899"/>
    </location>
</feature>
<accession>A0A1B7XAE5</accession>
<dbReference type="SUPFAM" id="SSF82866">
    <property type="entry name" value="Multidrug efflux transporter AcrB transmembrane domain"/>
    <property type="match status" value="2"/>
</dbReference>
<keyword evidence="3" id="KW-1185">Reference proteome</keyword>
<dbReference type="SUPFAM" id="SSF82693">
    <property type="entry name" value="Multidrug efflux transporter AcrB pore domain, PN1, PN2, PC1 and PC2 subdomains"/>
    <property type="match status" value="2"/>
</dbReference>
<dbReference type="Pfam" id="PF00873">
    <property type="entry name" value="ACR_tran"/>
    <property type="match status" value="1"/>
</dbReference>
<dbReference type="Proteomes" id="UP000091979">
    <property type="component" value="Unassembled WGS sequence"/>
</dbReference>
<feature type="transmembrane region" description="Helical" evidence="1">
    <location>
        <begin position="464"/>
        <end position="487"/>
    </location>
</feature>
<dbReference type="Gene3D" id="3.30.70.1430">
    <property type="entry name" value="Multidrug efflux transporter AcrB pore domain"/>
    <property type="match status" value="2"/>
</dbReference>
<reference evidence="2 3" key="1">
    <citation type="submission" date="2015-01" db="EMBL/GenBank/DDBJ databases">
        <title>Desulfovibrio sp. JC271 draft genome sequence.</title>
        <authorList>
            <person name="Shivani Y."/>
            <person name="Subhash Y."/>
            <person name="Sasikala C."/>
            <person name="Ramana C.V."/>
        </authorList>
    </citation>
    <scope>NUCLEOTIDE SEQUENCE [LARGE SCALE GENOMIC DNA]</scope>
    <source>
        <strain evidence="2 3">JC271</strain>
    </source>
</reference>
<dbReference type="PANTHER" id="PTHR32063:SF18">
    <property type="entry name" value="CATION EFFLUX SYSTEM PROTEIN"/>
    <property type="match status" value="1"/>
</dbReference>
<dbReference type="Gene3D" id="1.20.1640.10">
    <property type="entry name" value="Multidrug efflux transporter AcrB transmembrane domain"/>
    <property type="match status" value="2"/>
</dbReference>
<dbReference type="GO" id="GO:0005886">
    <property type="term" value="C:plasma membrane"/>
    <property type="evidence" value="ECO:0007669"/>
    <property type="project" value="TreeGrafter"/>
</dbReference>
<protein>
    <submittedName>
        <fullName evidence="2">Multidrug transporter AcrB</fullName>
    </submittedName>
</protein>
<feature type="transmembrane region" description="Helical" evidence="1">
    <location>
        <begin position="433"/>
        <end position="452"/>
    </location>
</feature>
<dbReference type="Gene3D" id="3.30.70.1320">
    <property type="entry name" value="Multidrug efflux transporter AcrB pore domain like"/>
    <property type="match status" value="1"/>
</dbReference>
<feature type="transmembrane region" description="Helical" evidence="1">
    <location>
        <begin position="905"/>
        <end position="928"/>
    </location>
</feature>
<feature type="transmembrane region" description="Helical" evidence="1">
    <location>
        <begin position="853"/>
        <end position="874"/>
    </location>
</feature>
<dbReference type="PANTHER" id="PTHR32063">
    <property type="match status" value="1"/>
</dbReference>
<name>A0A1B7XAE5_9BACT</name>
<sequence length="1013" mass="110931">MSIGEWAISKRVTTLTLTVVLIVGGLFAYQSMGRLEDPEFTIKQALVVTTYPGATAEEVASEVSEPIESAIQQLAQLDKITSVSTPGKSIVTVEIKDSYDKETLPQVWDELRRKVGDAQKNLPPGAQSSVVVDDFGDVYGILYSITAEGYSYKELQDYVTFLRKELQLIKDVAKVTVWGDQQEAVFIEIPRAKLRQLGVSTQSIMNALQQRNLVADSGNVHVGSEYIRISPSGGITSVEALGDIYITDSSSGKLVYLQDLAEITRGYIEPSTNIMRQNGKRALAVGVSLASGGNIVDLGERVTARLAELDASTPVGFQIEPIYFQPDYVTKAVDGFAISLLEAVGIVVVILMIFMGLRSGLLIGAVLLITVCGSFIFMKMMDIQLQRISLGALIIALGMLVDNAIVVTEGMLIRIQQGENKLAAARAVVSQNMWPLLGATVVAVLAFAAIGLSSDSTGEYCGSLFWVLLISLMLSWVTALTITPLLCEMFLHKKDGGEDVDPYGSFLFRAYRSCLRFCLNFRWLTVASLLGLMFVSGYAMQYVDQMFFPASTQPQFFIDVWKPEGSDLSAVNGDLKILEKKLAQDKRVVFTSTFVGAGAPRFMLVYNPEQNYSNYGQLIVTVKDYHDVPAMIDEYRTYASNTFPEAFFKFKKVRLGPGRDDPIEVRFSGSDPEVLRELSRRAQAIFASHSNSRGIRDNWRQKAKVIVPVLNEQAVRRAGLDRPDIAKALKGAYVGTAVGTYREDDTLLPIVMRPPADERTDAGSMNSVQVFSPVSNSMIPLGQLVSEFKTEFQNNAVHRRNRKPTITVSCEAKVGQPTALFAELRADIEAIPLPAGYTMEWGGEYEDSTKAQAGLFATIPTTIVLMILITIGLFNSLREPLIIWLTVPLAIIGVAWGLLGAGQPFGFMALLGFLSLMGMLIKNAIVLLDEINLQIREGKEPFTAVLDASVSRVRPVMMAASTTVLGMLPLLADAFFVSMAVTIMAGLTFATVLTLIVVPTLYVILFKIREQVA</sequence>
<dbReference type="InterPro" id="IPR027463">
    <property type="entry name" value="AcrB_DN_DC_subdom"/>
</dbReference>
<organism evidence="2 3">
    <name type="scientific">Halodesulfovibrio spirochaetisodalis</name>
    <dbReference type="NCBI Taxonomy" id="1560234"/>
    <lineage>
        <taxon>Bacteria</taxon>
        <taxon>Pseudomonadati</taxon>
        <taxon>Thermodesulfobacteriota</taxon>
        <taxon>Desulfovibrionia</taxon>
        <taxon>Desulfovibrionales</taxon>
        <taxon>Desulfovibrionaceae</taxon>
        <taxon>Halodesulfovibrio</taxon>
    </lineage>
</organism>
<proteinExistence type="predicted"/>
<keyword evidence="1" id="KW-0472">Membrane</keyword>
<feature type="transmembrane region" description="Helical" evidence="1">
    <location>
        <begin position="956"/>
        <end position="977"/>
    </location>
</feature>
<comment type="caution">
    <text evidence="2">The sequence shown here is derived from an EMBL/GenBank/DDBJ whole genome shotgun (WGS) entry which is preliminary data.</text>
</comment>
<dbReference type="GO" id="GO:0042910">
    <property type="term" value="F:xenobiotic transmembrane transporter activity"/>
    <property type="evidence" value="ECO:0007669"/>
    <property type="project" value="TreeGrafter"/>
</dbReference>
<feature type="transmembrane region" description="Helical" evidence="1">
    <location>
        <begin position="335"/>
        <end position="354"/>
    </location>
</feature>
<dbReference type="OrthoDB" id="9759330at2"/>
<dbReference type="PRINTS" id="PR00702">
    <property type="entry name" value="ACRIFLAVINRP"/>
</dbReference>
<feature type="transmembrane region" description="Helical" evidence="1">
    <location>
        <begin position="361"/>
        <end position="378"/>
    </location>
</feature>
<dbReference type="STRING" id="1560234.SP90_13245"/>
<feature type="transmembrane region" description="Helical" evidence="1">
    <location>
        <begin position="983"/>
        <end position="1005"/>
    </location>
</feature>
<evidence type="ECO:0000313" key="3">
    <source>
        <dbReference type="Proteomes" id="UP000091979"/>
    </source>
</evidence>
<dbReference type="PATRIC" id="fig|1560234.3.peg.1763"/>
<dbReference type="SUPFAM" id="SSF82714">
    <property type="entry name" value="Multidrug efflux transporter AcrB TolC docking domain, DN and DC subdomains"/>
    <property type="match status" value="2"/>
</dbReference>
<feature type="transmembrane region" description="Helical" evidence="1">
    <location>
        <begin position="390"/>
        <end position="412"/>
    </location>
</feature>
<dbReference type="Gene3D" id="3.30.2090.10">
    <property type="entry name" value="Multidrug efflux transporter AcrB TolC docking domain, DN and DC subdomains"/>
    <property type="match status" value="2"/>
</dbReference>
<evidence type="ECO:0000313" key="2">
    <source>
        <dbReference type="EMBL" id="OBQ46260.1"/>
    </source>
</evidence>
<feature type="transmembrane region" description="Helical" evidence="1">
    <location>
        <begin position="521"/>
        <end position="540"/>
    </location>
</feature>
<dbReference type="AlphaFoldDB" id="A0A1B7XAE5"/>
<evidence type="ECO:0000256" key="1">
    <source>
        <dbReference type="SAM" id="Phobius"/>
    </source>
</evidence>
<gene>
    <name evidence="2" type="ORF">SP90_13245</name>
</gene>